<feature type="compositionally biased region" description="Low complexity" evidence="1">
    <location>
        <begin position="10"/>
        <end position="34"/>
    </location>
</feature>
<evidence type="ECO:0000259" key="2">
    <source>
        <dbReference type="PROSITE" id="PS50943"/>
    </source>
</evidence>
<organism evidence="3 4">
    <name type="scientific">Streptomyces dengpaensis</name>
    <dbReference type="NCBI Taxonomy" id="2049881"/>
    <lineage>
        <taxon>Bacteria</taxon>
        <taxon>Bacillati</taxon>
        <taxon>Actinomycetota</taxon>
        <taxon>Actinomycetes</taxon>
        <taxon>Kitasatosporales</taxon>
        <taxon>Streptomycetaceae</taxon>
        <taxon>Streptomyces</taxon>
    </lineage>
</organism>
<gene>
    <name evidence="3" type="ORF">C4B68_20580</name>
</gene>
<dbReference type="Pfam" id="PF01381">
    <property type="entry name" value="HTH_3"/>
    <property type="match status" value="1"/>
</dbReference>
<sequence length="151" mass="16084">MESVARYTPSSKPSGTARSSSSAGMAGGFSSLSSPTARSYRGCPVSATAASTQYVAALTYKSRLRSVSLMETYAAAAAHGLADRVRASQLPPPPERAKIRESSGASLRDFAEELGVSPMTVLRWEQGKSRPRMRRAIAYRRLLDAVKEAAA</sequence>
<dbReference type="InterPro" id="IPR010982">
    <property type="entry name" value="Lambda_DNA-bd_dom_sf"/>
</dbReference>
<reference evidence="3 4" key="1">
    <citation type="submission" date="2018-02" db="EMBL/GenBank/DDBJ databases">
        <title>Complete genome sequence of Streptomyces dengpaensis, the producer of angucyclines.</title>
        <authorList>
            <person name="Yumei L."/>
        </authorList>
    </citation>
    <scope>NUCLEOTIDE SEQUENCE [LARGE SCALE GENOMIC DNA]</scope>
    <source>
        <strain evidence="3 4">XZHG99</strain>
    </source>
</reference>
<accession>A0ABN5I450</accession>
<feature type="region of interest" description="Disordered" evidence="1">
    <location>
        <begin position="1"/>
        <end position="43"/>
    </location>
</feature>
<evidence type="ECO:0000313" key="4">
    <source>
        <dbReference type="Proteomes" id="UP000238413"/>
    </source>
</evidence>
<dbReference type="CDD" id="cd00093">
    <property type="entry name" value="HTH_XRE"/>
    <property type="match status" value="1"/>
</dbReference>
<dbReference type="Proteomes" id="UP000238413">
    <property type="component" value="Chromosome"/>
</dbReference>
<dbReference type="Gene3D" id="1.10.260.40">
    <property type="entry name" value="lambda repressor-like DNA-binding domains"/>
    <property type="match status" value="1"/>
</dbReference>
<protein>
    <submittedName>
        <fullName evidence="3">XRE family transcriptional regulator</fullName>
    </submittedName>
</protein>
<dbReference type="SUPFAM" id="SSF47413">
    <property type="entry name" value="lambda repressor-like DNA-binding domains"/>
    <property type="match status" value="1"/>
</dbReference>
<keyword evidence="4" id="KW-1185">Reference proteome</keyword>
<name>A0ABN5I450_9ACTN</name>
<proteinExistence type="predicted"/>
<dbReference type="EMBL" id="CP026652">
    <property type="protein sequence ID" value="AVH57769.1"/>
    <property type="molecule type" value="Genomic_DNA"/>
</dbReference>
<dbReference type="InterPro" id="IPR001387">
    <property type="entry name" value="Cro/C1-type_HTH"/>
</dbReference>
<feature type="region of interest" description="Disordered" evidence="1">
    <location>
        <begin position="85"/>
        <end position="104"/>
    </location>
</feature>
<evidence type="ECO:0000256" key="1">
    <source>
        <dbReference type="SAM" id="MobiDB-lite"/>
    </source>
</evidence>
<feature type="domain" description="HTH cro/C1-type" evidence="2">
    <location>
        <begin position="98"/>
        <end position="149"/>
    </location>
</feature>
<evidence type="ECO:0000313" key="3">
    <source>
        <dbReference type="EMBL" id="AVH57769.1"/>
    </source>
</evidence>
<dbReference type="PROSITE" id="PS50943">
    <property type="entry name" value="HTH_CROC1"/>
    <property type="match status" value="1"/>
</dbReference>